<dbReference type="PANTHER" id="PTHR13136:SF11">
    <property type="entry name" value="TESTIS-EXPRESSED PROTEIN 30"/>
    <property type="match status" value="1"/>
</dbReference>
<accession>A0A3M9NQV6</accession>
<dbReference type="InterPro" id="IPR026555">
    <property type="entry name" value="NSL3/Tex30"/>
</dbReference>
<evidence type="ECO:0000259" key="1">
    <source>
        <dbReference type="Pfam" id="PF20408"/>
    </source>
</evidence>
<dbReference type="Gene3D" id="3.40.50.1820">
    <property type="entry name" value="alpha/beta hydrolase"/>
    <property type="match status" value="1"/>
</dbReference>
<dbReference type="PANTHER" id="PTHR13136">
    <property type="entry name" value="TESTIS DEVELOPMENT PROTEIN PRTD"/>
    <property type="match status" value="1"/>
</dbReference>
<dbReference type="AlphaFoldDB" id="A0A3M9NQV6"/>
<gene>
    <name evidence="2" type="ORF">EFY79_02410</name>
</gene>
<name>A0A3M9NQV6_9BACT</name>
<evidence type="ECO:0000313" key="3">
    <source>
        <dbReference type="Proteomes" id="UP000267223"/>
    </source>
</evidence>
<dbReference type="Proteomes" id="UP000267223">
    <property type="component" value="Unassembled WGS sequence"/>
</dbReference>
<protein>
    <submittedName>
        <fullName evidence="2">Alpha/beta hydrolase</fullName>
    </submittedName>
</protein>
<dbReference type="EMBL" id="RJJR01000001">
    <property type="protein sequence ID" value="RNI40169.1"/>
    <property type="molecule type" value="Genomic_DNA"/>
</dbReference>
<keyword evidence="2" id="KW-0378">Hydrolase</keyword>
<comment type="caution">
    <text evidence="2">The sequence shown here is derived from an EMBL/GenBank/DDBJ whole genome shotgun (WGS) entry which is preliminary data.</text>
</comment>
<proteinExistence type="predicted"/>
<reference evidence="2 3" key="1">
    <citation type="submission" date="2018-11" db="EMBL/GenBank/DDBJ databases">
        <title>Draft genome sequence of Ferruginibacter sp. BO-59.</title>
        <authorList>
            <person name="Im W.T."/>
        </authorList>
    </citation>
    <scope>NUCLEOTIDE SEQUENCE [LARGE SCALE GENOMIC DNA]</scope>
    <source>
        <strain evidence="2 3">BO-59</strain>
    </source>
</reference>
<dbReference type="Pfam" id="PF20408">
    <property type="entry name" value="Abhydrolase_11"/>
    <property type="match status" value="1"/>
</dbReference>
<keyword evidence="3" id="KW-1185">Reference proteome</keyword>
<evidence type="ECO:0000313" key="2">
    <source>
        <dbReference type="EMBL" id="RNI40169.1"/>
    </source>
</evidence>
<organism evidence="2 3">
    <name type="scientific">Hanamia caeni</name>
    <dbReference type="NCBI Taxonomy" id="2294116"/>
    <lineage>
        <taxon>Bacteria</taxon>
        <taxon>Pseudomonadati</taxon>
        <taxon>Bacteroidota</taxon>
        <taxon>Chitinophagia</taxon>
        <taxon>Chitinophagales</taxon>
        <taxon>Chitinophagaceae</taxon>
        <taxon>Hanamia</taxon>
    </lineage>
</organism>
<dbReference type="SUPFAM" id="SSF53474">
    <property type="entry name" value="alpha/beta-Hydrolases"/>
    <property type="match status" value="1"/>
</dbReference>
<sequence>MKTRPLKIKVSPSIGNVSAEYLLPANAKCILALAHGAGAGMNHPFMVALANSLSDTGIATLRFNFPFAENKKGSPDRPAVAHATIEAAITKAHQLSKGLPVFAAGKSFGGRMSSQYLSTHPESLVKGIIFYGFPLHAPGKPSTDRAAHLKEVKVPMLFLQGTRDALAQWDLIESVCSSLPKATLIKIQGADHSFKAGKTNTTEILSKDTNHWIEKLLKRGAVNLPGTLTATS</sequence>
<dbReference type="InterPro" id="IPR046879">
    <property type="entry name" value="KANL3/Tex30_Abhydrolase"/>
</dbReference>
<dbReference type="OrthoDB" id="652634at2"/>
<dbReference type="GO" id="GO:0016787">
    <property type="term" value="F:hydrolase activity"/>
    <property type="evidence" value="ECO:0007669"/>
    <property type="project" value="UniProtKB-KW"/>
</dbReference>
<dbReference type="RefSeq" id="WP_123119060.1">
    <property type="nucleotide sequence ID" value="NZ_RJJR01000001.1"/>
</dbReference>
<dbReference type="InterPro" id="IPR029058">
    <property type="entry name" value="AB_hydrolase_fold"/>
</dbReference>
<feature type="domain" description="KANL3/Tex30 alpha/beta hydrolase-like" evidence="1">
    <location>
        <begin position="30"/>
        <end position="202"/>
    </location>
</feature>